<dbReference type="Pfam" id="PF02771">
    <property type="entry name" value="Acyl-CoA_dh_N"/>
    <property type="match status" value="1"/>
</dbReference>
<dbReference type="EMBL" id="CP109441">
    <property type="protein sequence ID" value="WUV45673.1"/>
    <property type="molecule type" value="Genomic_DNA"/>
</dbReference>
<dbReference type="Proteomes" id="UP001432062">
    <property type="component" value="Chromosome"/>
</dbReference>
<feature type="domain" description="Acyl-CoA dehydrogenase/oxidase N-terminal" evidence="7">
    <location>
        <begin position="6"/>
        <end position="119"/>
    </location>
</feature>
<keyword evidence="3" id="KW-0285">Flavoprotein</keyword>
<dbReference type="InterPro" id="IPR013786">
    <property type="entry name" value="AcylCoA_DH/ox_N"/>
</dbReference>
<gene>
    <name evidence="8" type="ORF">OG563_42390</name>
</gene>
<accession>A0ABZ1YRE2</accession>
<dbReference type="Pfam" id="PF00441">
    <property type="entry name" value="Acyl-CoA_dh_1"/>
    <property type="match status" value="1"/>
</dbReference>
<dbReference type="SUPFAM" id="SSF56645">
    <property type="entry name" value="Acyl-CoA dehydrogenase NM domain-like"/>
    <property type="match status" value="1"/>
</dbReference>
<keyword evidence="5" id="KW-0560">Oxidoreductase</keyword>
<evidence type="ECO:0000259" key="7">
    <source>
        <dbReference type="Pfam" id="PF02771"/>
    </source>
</evidence>
<evidence type="ECO:0000259" key="6">
    <source>
        <dbReference type="Pfam" id="PF00441"/>
    </source>
</evidence>
<name>A0ABZ1YRE2_9NOCA</name>
<keyword evidence="9" id="KW-1185">Reference proteome</keyword>
<organism evidence="8 9">
    <name type="scientific">Nocardia vinacea</name>
    <dbReference type="NCBI Taxonomy" id="96468"/>
    <lineage>
        <taxon>Bacteria</taxon>
        <taxon>Bacillati</taxon>
        <taxon>Actinomycetota</taxon>
        <taxon>Actinomycetes</taxon>
        <taxon>Mycobacteriales</taxon>
        <taxon>Nocardiaceae</taxon>
        <taxon>Nocardia</taxon>
    </lineage>
</organism>
<feature type="domain" description="Acyl-CoA dehydrogenase/oxidase C-terminal" evidence="6">
    <location>
        <begin position="221"/>
        <end position="367"/>
    </location>
</feature>
<dbReference type="RefSeq" id="WP_329409131.1">
    <property type="nucleotide sequence ID" value="NZ_CP109441.1"/>
</dbReference>
<dbReference type="Gene3D" id="2.40.110.10">
    <property type="entry name" value="Butyryl-CoA Dehydrogenase, subunit A, domain 2"/>
    <property type="match status" value="1"/>
</dbReference>
<dbReference type="InterPro" id="IPR036250">
    <property type="entry name" value="AcylCo_DH-like_C"/>
</dbReference>
<dbReference type="PANTHER" id="PTHR43884:SF20">
    <property type="entry name" value="ACYL-COA DEHYDROGENASE FADE28"/>
    <property type="match status" value="1"/>
</dbReference>
<comment type="cofactor">
    <cofactor evidence="1">
        <name>FAD</name>
        <dbReference type="ChEBI" id="CHEBI:57692"/>
    </cofactor>
</comment>
<dbReference type="InterPro" id="IPR009075">
    <property type="entry name" value="AcylCo_DH/oxidase_C"/>
</dbReference>
<dbReference type="InterPro" id="IPR046373">
    <property type="entry name" value="Acyl-CoA_Oxase/DH_mid-dom_sf"/>
</dbReference>
<sequence>MRFELSEEQAELRAVVRSFLAEKSPETAVRAAMAAEREYDPALWRQLCGQLGLAALAVPEEYGGAGFGFVELGVAVEEMGRALAVTPFLASVVMSSTLLLACDDEAAKKAYLPGLAAGEMIGTVALAEDSGRWTVDAVTMRAEQRGADWILHGHKSFVLDLLAADVIFVVARTDTGPAVFALDATGDGVERTALPVLDQTRRQGRLRCRDAVAVLVGSAEDGWPAVQRMLDLTAVALSAEMLGGAQRTLEMSVDYAKIRIQFGRVIGSFQAIKHKCASVLMEIEAARSAVYYALWSAATDAADLPAVASLTKAFCSETYQLAAQENLQIHGGIGYTWEHPAHLYLKRAKHCALFLGGGDFHRERLAQLTGIAG</sequence>
<evidence type="ECO:0000256" key="5">
    <source>
        <dbReference type="ARBA" id="ARBA00023002"/>
    </source>
</evidence>
<proteinExistence type="inferred from homology"/>
<protein>
    <submittedName>
        <fullName evidence="8">Acyl-CoA/acyl-ACP dehydrogenase</fullName>
    </submittedName>
</protein>
<evidence type="ECO:0000313" key="9">
    <source>
        <dbReference type="Proteomes" id="UP001432062"/>
    </source>
</evidence>
<evidence type="ECO:0000313" key="8">
    <source>
        <dbReference type="EMBL" id="WUV45673.1"/>
    </source>
</evidence>
<dbReference type="SUPFAM" id="SSF47203">
    <property type="entry name" value="Acyl-CoA dehydrogenase C-terminal domain-like"/>
    <property type="match status" value="1"/>
</dbReference>
<evidence type="ECO:0000256" key="3">
    <source>
        <dbReference type="ARBA" id="ARBA00022630"/>
    </source>
</evidence>
<dbReference type="CDD" id="cd00567">
    <property type="entry name" value="ACAD"/>
    <property type="match status" value="1"/>
</dbReference>
<comment type="similarity">
    <text evidence="2">Belongs to the acyl-CoA dehydrogenase family.</text>
</comment>
<evidence type="ECO:0000256" key="4">
    <source>
        <dbReference type="ARBA" id="ARBA00022827"/>
    </source>
</evidence>
<evidence type="ECO:0000256" key="2">
    <source>
        <dbReference type="ARBA" id="ARBA00009347"/>
    </source>
</evidence>
<dbReference type="InterPro" id="IPR037069">
    <property type="entry name" value="AcylCoA_DH/ox_N_sf"/>
</dbReference>
<reference evidence="8" key="1">
    <citation type="submission" date="2022-10" db="EMBL/GenBank/DDBJ databases">
        <title>The complete genomes of actinobacterial strains from the NBC collection.</title>
        <authorList>
            <person name="Joergensen T.S."/>
            <person name="Alvarez Arevalo M."/>
            <person name="Sterndorff E.B."/>
            <person name="Faurdal D."/>
            <person name="Vuksanovic O."/>
            <person name="Mourched A.-S."/>
            <person name="Charusanti P."/>
            <person name="Shaw S."/>
            <person name="Blin K."/>
            <person name="Weber T."/>
        </authorList>
    </citation>
    <scope>NUCLEOTIDE SEQUENCE</scope>
    <source>
        <strain evidence="8">NBC_01482</strain>
    </source>
</reference>
<evidence type="ECO:0000256" key="1">
    <source>
        <dbReference type="ARBA" id="ARBA00001974"/>
    </source>
</evidence>
<dbReference type="InterPro" id="IPR009100">
    <property type="entry name" value="AcylCoA_DH/oxidase_NM_dom_sf"/>
</dbReference>
<keyword evidence="4" id="KW-0274">FAD</keyword>
<dbReference type="Gene3D" id="1.10.540.10">
    <property type="entry name" value="Acyl-CoA dehydrogenase/oxidase, N-terminal domain"/>
    <property type="match status" value="1"/>
</dbReference>
<dbReference type="PANTHER" id="PTHR43884">
    <property type="entry name" value="ACYL-COA DEHYDROGENASE"/>
    <property type="match status" value="1"/>
</dbReference>
<dbReference type="Gene3D" id="1.20.140.10">
    <property type="entry name" value="Butyryl-CoA Dehydrogenase, subunit A, domain 3"/>
    <property type="match status" value="1"/>
</dbReference>